<dbReference type="Pfam" id="PF14226">
    <property type="entry name" value="DIOX_N"/>
    <property type="match status" value="1"/>
</dbReference>
<dbReference type="Pfam" id="PF03171">
    <property type="entry name" value="2OG-FeII_Oxy"/>
    <property type="match status" value="1"/>
</dbReference>
<organism evidence="7 8">
    <name type="scientific">Cannabis sativa</name>
    <name type="common">Hemp</name>
    <name type="synonym">Marijuana</name>
    <dbReference type="NCBI Taxonomy" id="3483"/>
    <lineage>
        <taxon>Eukaryota</taxon>
        <taxon>Viridiplantae</taxon>
        <taxon>Streptophyta</taxon>
        <taxon>Embryophyta</taxon>
        <taxon>Tracheophyta</taxon>
        <taxon>Spermatophyta</taxon>
        <taxon>Magnoliopsida</taxon>
        <taxon>eudicotyledons</taxon>
        <taxon>Gunneridae</taxon>
        <taxon>Pentapetalae</taxon>
        <taxon>rosids</taxon>
        <taxon>fabids</taxon>
        <taxon>Rosales</taxon>
        <taxon>Cannabaceae</taxon>
        <taxon>Cannabis</taxon>
    </lineage>
</organism>
<comment type="similarity">
    <text evidence="1 5">Belongs to the iron/ascorbate-dependent oxidoreductase family.</text>
</comment>
<keyword evidence="3" id="KW-0847">Vitamin C</keyword>
<dbReference type="PANTHER" id="PTHR47991">
    <property type="entry name" value="OXOGLUTARATE/IRON-DEPENDENT DIOXYGENASE"/>
    <property type="match status" value="1"/>
</dbReference>
<feature type="domain" description="Fe2OG dioxygenase" evidence="6">
    <location>
        <begin position="192"/>
        <end position="292"/>
    </location>
</feature>
<dbReference type="PROSITE" id="PS51471">
    <property type="entry name" value="FE2OG_OXY"/>
    <property type="match status" value="1"/>
</dbReference>
<dbReference type="AlphaFoldDB" id="A0A803PJH5"/>
<dbReference type="EMBL" id="UZAU01000371">
    <property type="status" value="NOT_ANNOTATED_CDS"/>
    <property type="molecule type" value="Genomic_DNA"/>
</dbReference>
<evidence type="ECO:0000256" key="2">
    <source>
        <dbReference type="ARBA" id="ARBA00022723"/>
    </source>
</evidence>
<evidence type="ECO:0000256" key="4">
    <source>
        <dbReference type="ARBA" id="ARBA00023004"/>
    </source>
</evidence>
<dbReference type="GO" id="GO:0016491">
    <property type="term" value="F:oxidoreductase activity"/>
    <property type="evidence" value="ECO:0007669"/>
    <property type="project" value="UniProtKB-KW"/>
</dbReference>
<keyword evidence="4 5" id="KW-0408">Iron</keyword>
<keyword evidence="5" id="KW-0560">Oxidoreductase</keyword>
<dbReference type="InterPro" id="IPR005123">
    <property type="entry name" value="Oxoglu/Fe-dep_dioxygenase_dom"/>
</dbReference>
<dbReference type="InterPro" id="IPR050295">
    <property type="entry name" value="Plant_2OG-oxidoreductases"/>
</dbReference>
<protein>
    <recommendedName>
        <fullName evidence="6">Fe2OG dioxygenase domain-containing protein</fullName>
    </recommendedName>
</protein>
<evidence type="ECO:0000313" key="8">
    <source>
        <dbReference type="Proteomes" id="UP000596661"/>
    </source>
</evidence>
<dbReference type="EnsemblPlants" id="evm.model.04.976">
    <property type="protein sequence ID" value="cds.evm.model.04.976"/>
    <property type="gene ID" value="evm.TU.04.976"/>
</dbReference>
<evidence type="ECO:0000256" key="1">
    <source>
        <dbReference type="ARBA" id="ARBA00008056"/>
    </source>
</evidence>
<name>A0A803PJH5_CANSA</name>
<dbReference type="SUPFAM" id="SSF51197">
    <property type="entry name" value="Clavaminate synthase-like"/>
    <property type="match status" value="1"/>
</dbReference>
<proteinExistence type="inferred from homology"/>
<dbReference type="GO" id="GO:0031418">
    <property type="term" value="F:L-ascorbic acid binding"/>
    <property type="evidence" value="ECO:0007669"/>
    <property type="project" value="UniProtKB-KW"/>
</dbReference>
<keyword evidence="8" id="KW-1185">Reference proteome</keyword>
<dbReference type="OrthoDB" id="288590at2759"/>
<dbReference type="Proteomes" id="UP000596661">
    <property type="component" value="Chromosome 4"/>
</dbReference>
<sequence length="344" mass="39098">MESVFHRAVDNNPMSISEKFIVPEEHKANLSQVSTQASIPIIDLSIIDHNLLVHKITQACEEYGFFQITNHGVPKDLCKKTMTAVADFYSLPSQERSQFTDTTKPVKIIGYLLNSKDQESPNIALWSESLNHPWDPAGDFASLLPQNPPQYRETFAEYAKEVNELMKRLFGLISEGLGLEKDYLVNKLGENPWLTALANFFPPCPNPELTLGMSTHTDLSALTVLMQSEEISCLQVLKDDKWIAVHPVPNAFVINLGDQLEVMSNGRLKSVHHRVVNNKMQQRISVAFFYGPNMETVIGPIEELTNEEHPPLYRTYTCTEFMEEYKRQAGKRPMVKEAFQLRSK</sequence>
<dbReference type="InterPro" id="IPR027443">
    <property type="entry name" value="IPNS-like_sf"/>
</dbReference>
<evidence type="ECO:0000313" key="7">
    <source>
        <dbReference type="EnsemblPlants" id="cds.evm.model.04.976"/>
    </source>
</evidence>
<dbReference type="SMR" id="A0A803PJH5"/>
<evidence type="ECO:0000256" key="5">
    <source>
        <dbReference type="RuleBase" id="RU003682"/>
    </source>
</evidence>
<reference evidence="7" key="2">
    <citation type="submission" date="2021-03" db="UniProtKB">
        <authorList>
            <consortium name="EnsemblPlants"/>
        </authorList>
    </citation>
    <scope>IDENTIFICATION</scope>
</reference>
<dbReference type="Gene3D" id="2.60.120.330">
    <property type="entry name" value="B-lactam Antibiotic, Isopenicillin N Synthase, Chain"/>
    <property type="match status" value="1"/>
</dbReference>
<evidence type="ECO:0000256" key="3">
    <source>
        <dbReference type="ARBA" id="ARBA00022896"/>
    </source>
</evidence>
<dbReference type="OMA" id="LWSECAN"/>
<keyword evidence="2 5" id="KW-0479">Metal-binding</keyword>
<dbReference type="GO" id="GO:0046872">
    <property type="term" value="F:metal ion binding"/>
    <property type="evidence" value="ECO:0007669"/>
    <property type="project" value="UniProtKB-KW"/>
</dbReference>
<dbReference type="InterPro" id="IPR026992">
    <property type="entry name" value="DIOX_N"/>
</dbReference>
<dbReference type="Gramene" id="evm.model.04.976">
    <property type="protein sequence ID" value="cds.evm.model.04.976"/>
    <property type="gene ID" value="evm.TU.04.976"/>
</dbReference>
<evidence type="ECO:0000259" key="6">
    <source>
        <dbReference type="PROSITE" id="PS51471"/>
    </source>
</evidence>
<dbReference type="InterPro" id="IPR044861">
    <property type="entry name" value="IPNS-like_FE2OG_OXY"/>
</dbReference>
<reference evidence="7" key="1">
    <citation type="submission" date="2018-11" db="EMBL/GenBank/DDBJ databases">
        <authorList>
            <person name="Grassa J C."/>
        </authorList>
    </citation>
    <scope>NUCLEOTIDE SEQUENCE [LARGE SCALE GENOMIC DNA]</scope>
</reference>
<accession>A0A803PJH5</accession>